<evidence type="ECO:0000259" key="3">
    <source>
        <dbReference type="Pfam" id="PF00171"/>
    </source>
</evidence>
<dbReference type="PANTHER" id="PTHR42991">
    <property type="entry name" value="ALDEHYDE DEHYDROGENASE"/>
    <property type="match status" value="1"/>
</dbReference>
<evidence type="ECO:0000256" key="2">
    <source>
        <dbReference type="ARBA" id="ARBA00023002"/>
    </source>
</evidence>
<keyword evidence="2" id="KW-0560">Oxidoreductase</keyword>
<dbReference type="InterPro" id="IPR015590">
    <property type="entry name" value="Aldehyde_DH_dom"/>
</dbReference>
<protein>
    <submittedName>
        <fullName evidence="4">Aldehyde dehydrogenase family protein</fullName>
    </submittedName>
</protein>
<comment type="caution">
    <text evidence="4">The sequence shown here is derived from an EMBL/GenBank/DDBJ whole genome shotgun (WGS) entry which is preliminary data.</text>
</comment>
<dbReference type="InterPro" id="IPR051020">
    <property type="entry name" value="ALDH-related_metabolic_enz"/>
</dbReference>
<dbReference type="EMBL" id="JAGKSQ010000002">
    <property type="protein sequence ID" value="MBP3950666.1"/>
    <property type="molecule type" value="Genomic_DNA"/>
</dbReference>
<evidence type="ECO:0000256" key="1">
    <source>
        <dbReference type="ARBA" id="ARBA00009986"/>
    </source>
</evidence>
<reference evidence="4" key="1">
    <citation type="submission" date="2021-03" db="EMBL/GenBank/DDBJ databases">
        <title>Bacillus suaedae sp. nov., isolated from Suaeda aralocaspica.</title>
        <authorList>
            <person name="Lei R.F.R."/>
        </authorList>
    </citation>
    <scope>NUCLEOTIDE SEQUENCE</scope>
    <source>
        <strain evidence="4">YZJH907-2</strain>
    </source>
</reference>
<dbReference type="FunFam" id="3.40.605.10:FF:000007">
    <property type="entry name" value="NAD/NADP-dependent betaine aldehyde dehydrogenase"/>
    <property type="match status" value="1"/>
</dbReference>
<dbReference type="Pfam" id="PF00171">
    <property type="entry name" value="Aldedh"/>
    <property type="match status" value="1"/>
</dbReference>
<dbReference type="GO" id="GO:0008911">
    <property type="term" value="F:lactaldehyde dehydrogenase (NAD+) activity"/>
    <property type="evidence" value="ECO:0007669"/>
    <property type="project" value="TreeGrafter"/>
</dbReference>
<name>A0A941ANA5_9BACI</name>
<dbReference type="PANTHER" id="PTHR42991:SF1">
    <property type="entry name" value="ALDEHYDE DEHYDROGENASE"/>
    <property type="match status" value="1"/>
</dbReference>
<organism evidence="4 5">
    <name type="scientific">Halalkalibacter suaedae</name>
    <dbReference type="NCBI Taxonomy" id="2822140"/>
    <lineage>
        <taxon>Bacteria</taxon>
        <taxon>Bacillati</taxon>
        <taxon>Bacillota</taxon>
        <taxon>Bacilli</taxon>
        <taxon>Bacillales</taxon>
        <taxon>Bacillaceae</taxon>
        <taxon>Halalkalibacter</taxon>
    </lineage>
</organism>
<evidence type="ECO:0000313" key="5">
    <source>
        <dbReference type="Proteomes" id="UP000678228"/>
    </source>
</evidence>
<dbReference type="InterPro" id="IPR016161">
    <property type="entry name" value="Ald_DH/histidinol_DH"/>
</dbReference>
<gene>
    <name evidence="4" type="ORF">J7W16_05920</name>
</gene>
<evidence type="ECO:0000313" key="4">
    <source>
        <dbReference type="EMBL" id="MBP3950666.1"/>
    </source>
</evidence>
<dbReference type="Gene3D" id="3.40.309.10">
    <property type="entry name" value="Aldehyde Dehydrogenase, Chain A, domain 2"/>
    <property type="match status" value="1"/>
</dbReference>
<keyword evidence="5" id="KW-1185">Reference proteome</keyword>
<proteinExistence type="inferred from homology"/>
<dbReference type="InterPro" id="IPR016163">
    <property type="entry name" value="Ald_DH_C"/>
</dbReference>
<comment type="similarity">
    <text evidence="1">Belongs to the aldehyde dehydrogenase family.</text>
</comment>
<feature type="domain" description="Aldehyde dehydrogenase" evidence="3">
    <location>
        <begin position="17"/>
        <end position="471"/>
    </location>
</feature>
<dbReference type="InterPro" id="IPR016162">
    <property type="entry name" value="Ald_DH_N"/>
</dbReference>
<dbReference type="Gene3D" id="3.40.605.10">
    <property type="entry name" value="Aldehyde Dehydrogenase, Chain A, domain 1"/>
    <property type="match status" value="1"/>
</dbReference>
<accession>A0A941ANA5</accession>
<dbReference type="AlphaFoldDB" id="A0A941ANA5"/>
<dbReference type="RefSeq" id="WP_210596352.1">
    <property type="nucleotide sequence ID" value="NZ_JAGKSQ010000002.1"/>
</dbReference>
<dbReference type="Proteomes" id="UP000678228">
    <property type="component" value="Unassembled WGS sequence"/>
</dbReference>
<dbReference type="CDD" id="cd07149">
    <property type="entry name" value="ALDH_y4uC"/>
    <property type="match status" value="1"/>
</dbReference>
<dbReference type="SUPFAM" id="SSF53720">
    <property type="entry name" value="ALDH-like"/>
    <property type="match status" value="1"/>
</dbReference>
<sequence>MEWVKEKMLVGGTWRKGVQSLAVYDPESGKKIAEVPAATKDDVQTAVFSAKNGAAINKKLPIHERSRILQDTAAYINTHFEVFVHTIISESSKTIKEARKEVHRCIETLRLSAEESKRLQGETIPFSQIPGHENRVGYVCRDPIGVVAAITPFNDPLNLVAHKIGPAIAAGNSVIVKPSTLTPLSTIRLAEAFLHAGLPAEILSVITGKGSEICDVLVQHEDVRFVSFTGGYETGRSILEKAGVKKTAMELGSNSPTIILADSNMEEAVAATVAGAFGVAGQNCISVQRIYVIDSIYSEFIKQYTKETKKLKIGSKIDENTDIGPMISEKEASRVENWILEAESAGAELCCGGKRVGAFLEPTVLTNVPDCALISKEEVFGPVVIINPVSSFNQAIELANDSRFGLQAGLFTSSIDLAFQAIERLDFGAVMINDSSDVRIDSMPFGGVKHSGIGREGVRYSIEAMTERKVVAFRLN</sequence>